<feature type="binding site" evidence="16">
    <location>
        <position position="101"/>
    </location>
    <ligand>
        <name>Mg(2+)</name>
        <dbReference type="ChEBI" id="CHEBI:18420"/>
    </ligand>
</feature>
<dbReference type="GO" id="GO:0003887">
    <property type="term" value="F:DNA-directed DNA polymerase activity"/>
    <property type="evidence" value="ECO:0007669"/>
    <property type="project" value="UniProtKB-UniRule"/>
</dbReference>
<dbReference type="Gene3D" id="1.10.150.20">
    <property type="entry name" value="5' to 3' exonuclease, C-terminal subdomain"/>
    <property type="match status" value="1"/>
</dbReference>
<accession>A0A1H3XTL0</accession>
<evidence type="ECO:0000256" key="1">
    <source>
        <dbReference type="ARBA" id="ARBA00004496"/>
    </source>
</evidence>
<name>A0A1H3XTL0_XYLRU</name>
<dbReference type="FunFam" id="1.10.150.20:FF:000019">
    <property type="entry name" value="DNA polymerase IV"/>
    <property type="match status" value="1"/>
</dbReference>
<evidence type="ECO:0000256" key="6">
    <source>
        <dbReference type="ARBA" id="ARBA00022679"/>
    </source>
</evidence>
<keyword evidence="13 16" id="KW-0238">DNA-binding</keyword>
<evidence type="ECO:0000256" key="16">
    <source>
        <dbReference type="HAMAP-Rule" id="MF_01113"/>
    </source>
</evidence>
<dbReference type="PROSITE" id="PS50173">
    <property type="entry name" value="UMUC"/>
    <property type="match status" value="1"/>
</dbReference>
<comment type="catalytic activity">
    <reaction evidence="15 16">
        <text>DNA(n) + a 2'-deoxyribonucleoside 5'-triphosphate = DNA(n+1) + diphosphate</text>
        <dbReference type="Rhea" id="RHEA:22508"/>
        <dbReference type="Rhea" id="RHEA-COMP:17339"/>
        <dbReference type="Rhea" id="RHEA-COMP:17340"/>
        <dbReference type="ChEBI" id="CHEBI:33019"/>
        <dbReference type="ChEBI" id="CHEBI:61560"/>
        <dbReference type="ChEBI" id="CHEBI:173112"/>
        <dbReference type="EC" id="2.7.7.7"/>
    </reaction>
</comment>
<comment type="subunit">
    <text evidence="3 16">Monomer.</text>
</comment>
<gene>
    <name evidence="16" type="primary">dinB</name>
    <name evidence="18" type="ORF">SAMN05216462_0361</name>
</gene>
<dbReference type="GO" id="GO:0006261">
    <property type="term" value="P:DNA-templated DNA replication"/>
    <property type="evidence" value="ECO:0007669"/>
    <property type="project" value="UniProtKB-UniRule"/>
</dbReference>
<evidence type="ECO:0000313" key="19">
    <source>
        <dbReference type="Proteomes" id="UP000182257"/>
    </source>
</evidence>
<keyword evidence="5 16" id="KW-0963">Cytoplasm</keyword>
<evidence type="ECO:0000313" key="18">
    <source>
        <dbReference type="EMBL" id="SEA02827.1"/>
    </source>
</evidence>
<dbReference type="AlphaFoldDB" id="A0A1H3XTL0"/>
<comment type="subcellular location">
    <subcellularLocation>
        <location evidence="1 16">Cytoplasm</location>
    </subcellularLocation>
</comment>
<dbReference type="Gene3D" id="3.30.70.270">
    <property type="match status" value="1"/>
</dbReference>
<dbReference type="Gene3D" id="3.30.1490.100">
    <property type="entry name" value="DNA polymerase, Y-family, little finger domain"/>
    <property type="match status" value="1"/>
</dbReference>
<evidence type="ECO:0000256" key="9">
    <source>
        <dbReference type="ARBA" id="ARBA00022723"/>
    </source>
</evidence>
<dbReference type="FunFam" id="3.40.1170.60:FF:000001">
    <property type="entry name" value="DNA polymerase IV"/>
    <property type="match status" value="1"/>
</dbReference>
<reference evidence="18 19" key="1">
    <citation type="submission" date="2016-10" db="EMBL/GenBank/DDBJ databases">
        <authorList>
            <person name="de Groot N.N."/>
        </authorList>
    </citation>
    <scope>NUCLEOTIDE SEQUENCE [LARGE SCALE GENOMIC DNA]</scope>
    <source>
        <strain evidence="18 19">D31d</strain>
    </source>
</reference>
<keyword evidence="4 16" id="KW-0515">Mutator protein</keyword>
<keyword evidence="8 16" id="KW-0235">DNA replication</keyword>
<dbReference type="InterPro" id="IPR043502">
    <property type="entry name" value="DNA/RNA_pol_sf"/>
</dbReference>
<evidence type="ECO:0000256" key="10">
    <source>
        <dbReference type="ARBA" id="ARBA00022763"/>
    </source>
</evidence>
<keyword evidence="9 16" id="KW-0479">Metal-binding</keyword>
<comment type="function">
    <text evidence="16">Poorly processive, error-prone DNA polymerase involved in untargeted mutagenesis. Copies undamaged DNA at stalled replication forks, which arise in vivo from mismatched or misaligned primer ends. These misaligned primers can be extended by PolIV. Exhibits no 3'-5' exonuclease (proofreading) activity. May be involved in translesional synthesis, in conjunction with the beta clamp from PolIII.</text>
</comment>
<feature type="active site" evidence="16">
    <location>
        <position position="102"/>
    </location>
</feature>
<evidence type="ECO:0000256" key="8">
    <source>
        <dbReference type="ARBA" id="ARBA00022705"/>
    </source>
</evidence>
<dbReference type="InterPro" id="IPR022880">
    <property type="entry name" value="DNApol_IV"/>
</dbReference>
<dbReference type="InterPro" id="IPR050116">
    <property type="entry name" value="DNA_polymerase-Y"/>
</dbReference>
<evidence type="ECO:0000256" key="5">
    <source>
        <dbReference type="ARBA" id="ARBA00022490"/>
    </source>
</evidence>
<evidence type="ECO:0000256" key="4">
    <source>
        <dbReference type="ARBA" id="ARBA00022457"/>
    </source>
</evidence>
<keyword evidence="12 16" id="KW-0239">DNA-directed DNA polymerase</keyword>
<dbReference type="GO" id="GO:0009432">
    <property type="term" value="P:SOS response"/>
    <property type="evidence" value="ECO:0007669"/>
    <property type="project" value="UniProtKB-ARBA"/>
</dbReference>
<dbReference type="RefSeq" id="WP_074759966.1">
    <property type="nucleotide sequence ID" value="NZ_FNRF01000001.1"/>
</dbReference>
<keyword evidence="14 16" id="KW-0234">DNA repair</keyword>
<comment type="cofactor">
    <cofactor evidence="16">
        <name>Mg(2+)</name>
        <dbReference type="ChEBI" id="CHEBI:18420"/>
    </cofactor>
    <text evidence="16">Binds 2 magnesium ions per subunit.</text>
</comment>
<dbReference type="NCBIfam" id="NF002677">
    <property type="entry name" value="PRK02406.1"/>
    <property type="match status" value="1"/>
</dbReference>
<dbReference type="Pfam" id="PF21999">
    <property type="entry name" value="IMS_HHH_1"/>
    <property type="match status" value="1"/>
</dbReference>
<proteinExistence type="inferred from homology"/>
<feature type="domain" description="UmuC" evidence="17">
    <location>
        <begin position="3"/>
        <end position="183"/>
    </location>
</feature>
<dbReference type="EC" id="2.7.7.7" evidence="16"/>
<dbReference type="FunFam" id="3.30.1490.100:FF:000004">
    <property type="entry name" value="DNA polymerase IV"/>
    <property type="match status" value="1"/>
</dbReference>
<evidence type="ECO:0000256" key="3">
    <source>
        <dbReference type="ARBA" id="ARBA00011245"/>
    </source>
</evidence>
<keyword evidence="11 16" id="KW-0460">Magnesium</keyword>
<dbReference type="GO" id="GO:0000287">
    <property type="term" value="F:magnesium ion binding"/>
    <property type="evidence" value="ECO:0007669"/>
    <property type="project" value="UniProtKB-UniRule"/>
</dbReference>
<evidence type="ECO:0000256" key="12">
    <source>
        <dbReference type="ARBA" id="ARBA00022932"/>
    </source>
</evidence>
<dbReference type="GO" id="GO:0006281">
    <property type="term" value="P:DNA repair"/>
    <property type="evidence" value="ECO:0007669"/>
    <property type="project" value="UniProtKB-UniRule"/>
</dbReference>
<dbReference type="InterPro" id="IPR053848">
    <property type="entry name" value="IMS_HHH_1"/>
</dbReference>
<evidence type="ECO:0000259" key="17">
    <source>
        <dbReference type="PROSITE" id="PS50173"/>
    </source>
</evidence>
<evidence type="ECO:0000256" key="7">
    <source>
        <dbReference type="ARBA" id="ARBA00022695"/>
    </source>
</evidence>
<dbReference type="Gene3D" id="3.40.1170.60">
    <property type="match status" value="1"/>
</dbReference>
<dbReference type="InterPro" id="IPR043128">
    <property type="entry name" value="Rev_trsase/Diguanyl_cyclase"/>
</dbReference>
<dbReference type="GO" id="GO:0042276">
    <property type="term" value="P:error-prone translesion synthesis"/>
    <property type="evidence" value="ECO:0007669"/>
    <property type="project" value="TreeGrafter"/>
</dbReference>
<dbReference type="PANTHER" id="PTHR11076">
    <property type="entry name" value="DNA REPAIR POLYMERASE UMUC / TRANSFERASE FAMILY MEMBER"/>
    <property type="match status" value="1"/>
</dbReference>
<evidence type="ECO:0000256" key="13">
    <source>
        <dbReference type="ARBA" id="ARBA00023125"/>
    </source>
</evidence>
<keyword evidence="7 16" id="KW-0548">Nucleotidyltransferase</keyword>
<dbReference type="HAMAP" id="MF_01113">
    <property type="entry name" value="DNApol_IV"/>
    <property type="match status" value="1"/>
</dbReference>
<dbReference type="EMBL" id="FNRF01000001">
    <property type="protein sequence ID" value="SEA02827.1"/>
    <property type="molecule type" value="Genomic_DNA"/>
</dbReference>
<feature type="binding site" evidence="16">
    <location>
        <position position="7"/>
    </location>
    <ligand>
        <name>Mg(2+)</name>
        <dbReference type="ChEBI" id="CHEBI:18420"/>
    </ligand>
</feature>
<dbReference type="GO" id="GO:0005829">
    <property type="term" value="C:cytosol"/>
    <property type="evidence" value="ECO:0007669"/>
    <property type="project" value="TreeGrafter"/>
</dbReference>
<dbReference type="Pfam" id="PF11799">
    <property type="entry name" value="IMS_C"/>
    <property type="match status" value="1"/>
</dbReference>
<evidence type="ECO:0000256" key="11">
    <source>
        <dbReference type="ARBA" id="ARBA00022842"/>
    </source>
</evidence>
<dbReference type="InterPro" id="IPR036775">
    <property type="entry name" value="DNA_pol_Y-fam_lit_finger_sf"/>
</dbReference>
<keyword evidence="10 16" id="KW-0227">DNA damage</keyword>
<dbReference type="OrthoDB" id="9808813at2"/>
<organism evidence="18 19">
    <name type="scientific">Xylanibacter ruminicola</name>
    <name type="common">Prevotella ruminicola</name>
    <dbReference type="NCBI Taxonomy" id="839"/>
    <lineage>
        <taxon>Bacteria</taxon>
        <taxon>Pseudomonadati</taxon>
        <taxon>Bacteroidota</taxon>
        <taxon>Bacteroidia</taxon>
        <taxon>Bacteroidales</taxon>
        <taxon>Prevotellaceae</taxon>
        <taxon>Xylanibacter</taxon>
    </lineage>
</organism>
<dbReference type="Pfam" id="PF00817">
    <property type="entry name" value="IMS"/>
    <property type="match status" value="1"/>
</dbReference>
<dbReference type="SUPFAM" id="SSF100879">
    <property type="entry name" value="Lesion bypass DNA polymerase (Y-family), little finger domain"/>
    <property type="match status" value="1"/>
</dbReference>
<sequence>MKVIHVDMDQFFAAVEQRDNPELKGKPIAVGHDAERGVVSTASYEARRFGVHSAQSIQVAKRLCPQLIIVEPHFQRYKEVSAQLHKIFHDYTDLIEPISLDEAFLDVTINKKGIELGVDIAKEIKQRIFETTGLTASAGVSYCKFLAKIASDWRKPDGLTVIHPDRALDFISQLKVEKIWGVGQKTAEKMHFMGIFTGADLRSQSQQRLTEVFGKMGQVFYNFARGIDNRPVISEWERKSVSCEQTFEKDISDQSAAIIELYHTVLELERRIAKNEFEGRTLTLKIKFQDFQQITRSITVEHILHTKDDILPLAKQLLRQIEFHSHPIRLLGLGVSNQRGETEDEKTRWIELELEFEDWPDSQL</sequence>
<dbReference type="PANTHER" id="PTHR11076:SF33">
    <property type="entry name" value="DNA POLYMERASE KAPPA"/>
    <property type="match status" value="1"/>
</dbReference>
<dbReference type="CDD" id="cd03586">
    <property type="entry name" value="PolY_Pol_IV_kappa"/>
    <property type="match status" value="1"/>
</dbReference>
<evidence type="ECO:0000256" key="2">
    <source>
        <dbReference type="ARBA" id="ARBA00010945"/>
    </source>
</evidence>
<dbReference type="InterPro" id="IPR017961">
    <property type="entry name" value="DNA_pol_Y-fam_little_finger"/>
</dbReference>
<evidence type="ECO:0000256" key="14">
    <source>
        <dbReference type="ARBA" id="ARBA00023204"/>
    </source>
</evidence>
<feature type="site" description="Substrate discrimination" evidence="16">
    <location>
        <position position="12"/>
    </location>
</feature>
<dbReference type="InterPro" id="IPR001126">
    <property type="entry name" value="UmuC"/>
</dbReference>
<dbReference type="GO" id="GO:0003684">
    <property type="term" value="F:damaged DNA binding"/>
    <property type="evidence" value="ECO:0007669"/>
    <property type="project" value="InterPro"/>
</dbReference>
<dbReference type="NCBIfam" id="NF010731">
    <property type="entry name" value="PRK14133.1"/>
    <property type="match status" value="1"/>
</dbReference>
<keyword evidence="6 16" id="KW-0808">Transferase</keyword>
<evidence type="ECO:0000256" key="15">
    <source>
        <dbReference type="ARBA" id="ARBA00049244"/>
    </source>
</evidence>
<dbReference type="Proteomes" id="UP000182257">
    <property type="component" value="Unassembled WGS sequence"/>
</dbReference>
<dbReference type="SUPFAM" id="SSF56672">
    <property type="entry name" value="DNA/RNA polymerases"/>
    <property type="match status" value="1"/>
</dbReference>
<protein>
    <recommendedName>
        <fullName evidence="16">DNA polymerase IV</fullName>
        <shortName evidence="16">Pol IV</shortName>
        <ecNumber evidence="16">2.7.7.7</ecNumber>
    </recommendedName>
</protein>
<comment type="similarity">
    <text evidence="2 16">Belongs to the DNA polymerase type-Y family.</text>
</comment>